<organism evidence="2 3">
    <name type="scientific">Hohenbuehelia grisea</name>
    <dbReference type="NCBI Taxonomy" id="104357"/>
    <lineage>
        <taxon>Eukaryota</taxon>
        <taxon>Fungi</taxon>
        <taxon>Dikarya</taxon>
        <taxon>Basidiomycota</taxon>
        <taxon>Agaricomycotina</taxon>
        <taxon>Agaricomycetes</taxon>
        <taxon>Agaricomycetidae</taxon>
        <taxon>Agaricales</taxon>
        <taxon>Pleurotineae</taxon>
        <taxon>Pleurotaceae</taxon>
        <taxon>Hohenbuehelia</taxon>
    </lineage>
</organism>
<proteinExistence type="predicted"/>
<name>A0ABR3JH29_9AGAR</name>
<sequence>MGFRPPKSLVDADTTSHGNRHPSGACHTRARHKYMWRDATVFLGLSGRPFCTDFFDSPAFCAARSISSVLLGSCSRGFLDWPTGEMHRIHTFTRLVGLVGPPAGHCWLHISLFGTHMTSLRTRLRYPNRALSPCLRQASRSGCSSGLAKLLLFLCYRQPCHFELISILWLAASRSICSGEVYAFFAPGLCRSIHKSLENPRLKAIKNHRNVPRSPISRICSSSTAATRTIADRVVRLIDYYCRLLIFWLRVWLNYQKWPGTKAIVLLSVA</sequence>
<protein>
    <submittedName>
        <fullName evidence="2">Uncharacterized protein</fullName>
    </submittedName>
</protein>
<feature type="region of interest" description="Disordered" evidence="1">
    <location>
        <begin position="1"/>
        <end position="25"/>
    </location>
</feature>
<reference evidence="3" key="1">
    <citation type="submission" date="2024-06" db="EMBL/GenBank/DDBJ databases">
        <title>Multi-omics analyses provide insights into the biosynthesis of the anticancer antibiotic pleurotin in Hohenbuehelia grisea.</title>
        <authorList>
            <person name="Weaver J.A."/>
            <person name="Alberti F."/>
        </authorList>
    </citation>
    <scope>NUCLEOTIDE SEQUENCE [LARGE SCALE GENOMIC DNA]</scope>
    <source>
        <strain evidence="3">T-177</strain>
    </source>
</reference>
<accession>A0ABR3JH29</accession>
<evidence type="ECO:0000256" key="1">
    <source>
        <dbReference type="SAM" id="MobiDB-lite"/>
    </source>
</evidence>
<dbReference type="EMBL" id="JASNQZ010000007">
    <property type="protein sequence ID" value="KAL0954832.1"/>
    <property type="molecule type" value="Genomic_DNA"/>
</dbReference>
<evidence type="ECO:0000313" key="2">
    <source>
        <dbReference type="EMBL" id="KAL0954832.1"/>
    </source>
</evidence>
<gene>
    <name evidence="2" type="ORF">HGRIS_003776</name>
</gene>
<keyword evidence="3" id="KW-1185">Reference proteome</keyword>
<dbReference type="Proteomes" id="UP001556367">
    <property type="component" value="Unassembled WGS sequence"/>
</dbReference>
<evidence type="ECO:0000313" key="3">
    <source>
        <dbReference type="Proteomes" id="UP001556367"/>
    </source>
</evidence>
<comment type="caution">
    <text evidence="2">The sequence shown here is derived from an EMBL/GenBank/DDBJ whole genome shotgun (WGS) entry which is preliminary data.</text>
</comment>